<dbReference type="Proteomes" id="UP001295740">
    <property type="component" value="Unassembled WGS sequence"/>
</dbReference>
<dbReference type="InterPro" id="IPR016477">
    <property type="entry name" value="Fructo-/Ketosamine-3-kinase"/>
</dbReference>
<dbReference type="Gene3D" id="3.90.1200.10">
    <property type="match status" value="1"/>
</dbReference>
<dbReference type="PANTHER" id="PTHR12149">
    <property type="entry name" value="FRUCTOSAMINE 3 KINASE-RELATED PROTEIN"/>
    <property type="match status" value="1"/>
</dbReference>
<dbReference type="AlphaFoldDB" id="A0AAI8YL59"/>
<dbReference type="PANTHER" id="PTHR12149:SF8">
    <property type="entry name" value="PROTEIN-RIBULOSAMINE 3-KINASE"/>
    <property type="match status" value="1"/>
</dbReference>
<sequence length="287" mass="32189">MSSEHAEDAREVDVPVEAIQTVDPAVVANLPWGTHVISIQAHGASFWTRTARVDAERDGVQVAYFLKVASTSPDTVCLSTASGERGRQMMSSEHHCMSKIRAVMHDLVPEPLAWGTYADIPDVHFFLCEFRSMTGGIPDIETFTSKMAKLHSVGTSPMGGLGLMSSLFMGIRRSIMGPSDEIKELMDPFFKKVIPCLLRPLESGGRYIFPSLTHGDLWHGNASMDEESGMPIIFDAASFYAHNEYELGVWRQPWNKINESYRMRYHEHFPPSEPKEDYDDRNALYAT</sequence>
<keyword evidence="4" id="KW-1185">Reference proteome</keyword>
<organism evidence="3 4">
    <name type="scientific">Anthostomella pinea</name>
    <dbReference type="NCBI Taxonomy" id="933095"/>
    <lineage>
        <taxon>Eukaryota</taxon>
        <taxon>Fungi</taxon>
        <taxon>Dikarya</taxon>
        <taxon>Ascomycota</taxon>
        <taxon>Pezizomycotina</taxon>
        <taxon>Sordariomycetes</taxon>
        <taxon>Xylariomycetidae</taxon>
        <taxon>Xylariales</taxon>
        <taxon>Xylariaceae</taxon>
        <taxon>Anthostomella</taxon>
    </lineage>
</organism>
<evidence type="ECO:0000313" key="4">
    <source>
        <dbReference type="Proteomes" id="UP001295740"/>
    </source>
</evidence>
<proteinExistence type="predicted"/>
<evidence type="ECO:0000313" key="3">
    <source>
        <dbReference type="EMBL" id="CAJ2508913.1"/>
    </source>
</evidence>
<evidence type="ECO:0000256" key="1">
    <source>
        <dbReference type="ARBA" id="ARBA00011961"/>
    </source>
</evidence>
<dbReference type="SUPFAM" id="SSF56112">
    <property type="entry name" value="Protein kinase-like (PK-like)"/>
    <property type="match status" value="1"/>
</dbReference>
<dbReference type="InterPro" id="IPR011009">
    <property type="entry name" value="Kinase-like_dom_sf"/>
</dbReference>
<dbReference type="EMBL" id="CAUWAG010000012">
    <property type="protein sequence ID" value="CAJ2508913.1"/>
    <property type="molecule type" value="Genomic_DNA"/>
</dbReference>
<reference evidence="3" key="1">
    <citation type="submission" date="2023-10" db="EMBL/GenBank/DDBJ databases">
        <authorList>
            <person name="Hackl T."/>
        </authorList>
    </citation>
    <scope>NUCLEOTIDE SEQUENCE</scope>
</reference>
<dbReference type="GO" id="GO:0102193">
    <property type="term" value="F:protein-ribulosamine 3-kinase activity"/>
    <property type="evidence" value="ECO:0007669"/>
    <property type="project" value="UniProtKB-EC"/>
</dbReference>
<name>A0AAI8YL59_9PEZI</name>
<evidence type="ECO:0000256" key="2">
    <source>
        <dbReference type="ARBA" id="ARBA00048655"/>
    </source>
</evidence>
<gene>
    <name evidence="3" type="ORF">KHLLAP_LOCUS9381</name>
</gene>
<protein>
    <recommendedName>
        <fullName evidence="1">protein-ribulosamine 3-kinase</fullName>
        <ecNumber evidence="1">2.7.1.172</ecNumber>
    </recommendedName>
</protein>
<comment type="catalytic activity">
    <reaction evidence="2">
        <text>N(6)-D-ribulosyl-L-lysyl-[protein] + ATP = N(6)-(3-O-phospho-D-ribulosyl)-L-lysyl-[protein] + ADP + H(+)</text>
        <dbReference type="Rhea" id="RHEA:48432"/>
        <dbReference type="Rhea" id="RHEA-COMP:12103"/>
        <dbReference type="Rhea" id="RHEA-COMP:12104"/>
        <dbReference type="ChEBI" id="CHEBI:15378"/>
        <dbReference type="ChEBI" id="CHEBI:30616"/>
        <dbReference type="ChEBI" id="CHEBI:90418"/>
        <dbReference type="ChEBI" id="CHEBI:90420"/>
        <dbReference type="ChEBI" id="CHEBI:456216"/>
        <dbReference type="EC" id="2.7.1.172"/>
    </reaction>
    <physiologicalReaction direction="left-to-right" evidence="2">
        <dbReference type="Rhea" id="RHEA:48433"/>
    </physiologicalReaction>
</comment>
<accession>A0AAI8YL59</accession>
<comment type="caution">
    <text evidence="3">The sequence shown here is derived from an EMBL/GenBank/DDBJ whole genome shotgun (WGS) entry which is preliminary data.</text>
</comment>
<dbReference type="Pfam" id="PF03881">
    <property type="entry name" value="Fructosamin_kin"/>
    <property type="match status" value="1"/>
</dbReference>
<dbReference type="EC" id="2.7.1.172" evidence="1"/>